<gene>
    <name evidence="1" type="ORF">CHARACLAT_009056</name>
</gene>
<evidence type="ECO:0000313" key="2">
    <source>
        <dbReference type="Proteomes" id="UP001352852"/>
    </source>
</evidence>
<organism evidence="1 2">
    <name type="scientific">Characodon lateralis</name>
    <dbReference type="NCBI Taxonomy" id="208331"/>
    <lineage>
        <taxon>Eukaryota</taxon>
        <taxon>Metazoa</taxon>
        <taxon>Chordata</taxon>
        <taxon>Craniata</taxon>
        <taxon>Vertebrata</taxon>
        <taxon>Euteleostomi</taxon>
        <taxon>Actinopterygii</taxon>
        <taxon>Neopterygii</taxon>
        <taxon>Teleostei</taxon>
        <taxon>Neoteleostei</taxon>
        <taxon>Acanthomorphata</taxon>
        <taxon>Ovalentaria</taxon>
        <taxon>Atherinomorphae</taxon>
        <taxon>Cyprinodontiformes</taxon>
        <taxon>Goodeidae</taxon>
        <taxon>Characodon</taxon>
    </lineage>
</organism>
<protein>
    <submittedName>
        <fullName evidence="1">Uncharacterized protein</fullName>
    </submittedName>
</protein>
<proteinExistence type="predicted"/>
<accession>A0ABU7CNT6</accession>
<reference evidence="1 2" key="1">
    <citation type="submission" date="2021-06" db="EMBL/GenBank/DDBJ databases">
        <authorList>
            <person name="Palmer J.M."/>
        </authorList>
    </citation>
    <scope>NUCLEOTIDE SEQUENCE [LARGE SCALE GENOMIC DNA]</scope>
    <source>
        <strain evidence="1 2">CL_MEX2019</strain>
        <tissue evidence="1">Muscle</tissue>
    </source>
</reference>
<dbReference type="EMBL" id="JAHUTJ010000540">
    <property type="protein sequence ID" value="MED6263870.1"/>
    <property type="molecule type" value="Genomic_DNA"/>
</dbReference>
<keyword evidence="2" id="KW-1185">Reference proteome</keyword>
<sequence length="109" mass="12287">MRQLTHSTIGAEKHLRFAFMPHLCSEQLIGVYTVLSDETRLIAHYSYIYQGPFQVAYLQELCLIQLTLTVSGLKRYVSIQDARELATDSSTAAEISQPFKLAVPAEHDT</sequence>
<name>A0ABU7CNT6_9TELE</name>
<evidence type="ECO:0000313" key="1">
    <source>
        <dbReference type="EMBL" id="MED6263870.1"/>
    </source>
</evidence>
<comment type="caution">
    <text evidence="1">The sequence shown here is derived from an EMBL/GenBank/DDBJ whole genome shotgun (WGS) entry which is preliminary data.</text>
</comment>
<dbReference type="Proteomes" id="UP001352852">
    <property type="component" value="Unassembled WGS sequence"/>
</dbReference>